<feature type="transmembrane region" description="Helical" evidence="3">
    <location>
        <begin position="631"/>
        <end position="654"/>
    </location>
</feature>
<feature type="domain" description="Major facilitator superfamily (MFS) profile" evidence="4">
    <location>
        <begin position="111"/>
        <end position="721"/>
    </location>
</feature>
<feature type="transmembrane region" description="Helical" evidence="3">
    <location>
        <begin position="666"/>
        <end position="685"/>
    </location>
</feature>
<feature type="transmembrane region" description="Helical" evidence="3">
    <location>
        <begin position="697"/>
        <end position="716"/>
    </location>
</feature>
<dbReference type="Pfam" id="PF07690">
    <property type="entry name" value="MFS_1"/>
    <property type="match status" value="2"/>
</dbReference>
<name>A0AAN8SBF0_POLSC</name>
<evidence type="ECO:0000313" key="6">
    <source>
        <dbReference type="Proteomes" id="UP001372834"/>
    </source>
</evidence>
<organism evidence="5 6">
    <name type="scientific">Polyplax serrata</name>
    <name type="common">Common mouse louse</name>
    <dbReference type="NCBI Taxonomy" id="468196"/>
    <lineage>
        <taxon>Eukaryota</taxon>
        <taxon>Metazoa</taxon>
        <taxon>Ecdysozoa</taxon>
        <taxon>Arthropoda</taxon>
        <taxon>Hexapoda</taxon>
        <taxon>Insecta</taxon>
        <taxon>Pterygota</taxon>
        <taxon>Neoptera</taxon>
        <taxon>Paraneoptera</taxon>
        <taxon>Psocodea</taxon>
        <taxon>Troctomorpha</taxon>
        <taxon>Phthiraptera</taxon>
        <taxon>Anoplura</taxon>
        <taxon>Polyplacidae</taxon>
        <taxon>Polyplax</taxon>
    </lineage>
</organism>
<proteinExistence type="predicted"/>
<dbReference type="CDD" id="cd17352">
    <property type="entry name" value="MFS_MCT_SLC16"/>
    <property type="match status" value="1"/>
</dbReference>
<keyword evidence="3" id="KW-0812">Transmembrane</keyword>
<feature type="transmembrane region" description="Helical" evidence="3">
    <location>
        <begin position="152"/>
        <end position="172"/>
    </location>
</feature>
<accession>A0AAN8SBF0</accession>
<dbReference type="GO" id="GO:0008028">
    <property type="term" value="F:monocarboxylic acid transmembrane transporter activity"/>
    <property type="evidence" value="ECO:0007669"/>
    <property type="project" value="TreeGrafter"/>
</dbReference>
<comment type="subcellular location">
    <subcellularLocation>
        <location evidence="1">Membrane</location>
        <topology evidence="1">Multi-pass membrane protein</topology>
    </subcellularLocation>
</comment>
<dbReference type="PANTHER" id="PTHR11360:SF111">
    <property type="entry name" value="CHASKI, ISOFORM A"/>
    <property type="match status" value="1"/>
</dbReference>
<dbReference type="InterPro" id="IPR020846">
    <property type="entry name" value="MFS_dom"/>
</dbReference>
<feature type="compositionally biased region" description="Polar residues" evidence="2">
    <location>
        <begin position="441"/>
        <end position="456"/>
    </location>
</feature>
<sequence>MEPTVDTQNNSKAPLARWDEGSLPSLDGKDTEMDNRGKSDTLTVLQEVKAVTRNGNAVLSNGSTVTTDEVKFLDPTGRILEINVPDSISSKSSSLPSAKRRKPKVPDGGWGWVVVFSSFVISLIADGVSYSFGLLYIEFLNYFQESKSKTSWIGSLFMAVPLLLGPIMSALVDRYGCRSMTILGGLISGLGFVIASFGNSIEWEFIFFGVVAGSGLGLCYVTAVVSIAYWFDKYRTLAIGLGACGTGVGTLIYAPLTQFLIEEYGWRGTVLLLAGTFFNMCVCGALMRDPKWLSQEVSKQESLKNVSSYSTMQDAEVQSNGNSSFYLSTNADDNSKFVQYSEGCNLPTVRSAVNLPTFLNGQEKVPVEVLEQFSNNRMLLDALLDNYSPLLQFNNKPDKTKSRRSSEDSQKLHSGSKPGTNTNSLEKTPIGADKNCIVNVPPSTESQQTSLPSNRNGILKSGKDSGQHYLKGIRLHRNSVMYRGAMLNIPKYRLRASSCPDIFRNSMTTIAKENEEKWYADILELLKTMFDFSMFVELHFLLISVATILLFIWLIVPYFYLAEHVTRRGYTEVEASFLLSIIGVANFFGMIGLGWAGDQPWMNVTKTYAVCLTLCGLTCIFMPIATDSFNVLAALSGLFGLFFASNYSFTPSIVVQLIPLERFTTAYGLILLCQGIGCLVGPPLAGWIFDMMGEWDLSFYLAGGWIIFSAILTILIQFTKNRKIWGSGKLEMEKIHHSVP</sequence>
<feature type="transmembrane region" description="Helical" evidence="3">
    <location>
        <begin position="237"/>
        <end position="256"/>
    </location>
</feature>
<keyword evidence="3" id="KW-1133">Transmembrane helix</keyword>
<dbReference type="InterPro" id="IPR036259">
    <property type="entry name" value="MFS_trans_sf"/>
</dbReference>
<reference evidence="5 6" key="1">
    <citation type="submission" date="2023-10" db="EMBL/GenBank/DDBJ databases">
        <title>Genomes of two closely related lineages of the louse Polyplax serrata with different host specificities.</title>
        <authorList>
            <person name="Martinu J."/>
            <person name="Tarabai H."/>
            <person name="Stefka J."/>
            <person name="Hypsa V."/>
        </authorList>
    </citation>
    <scope>NUCLEOTIDE SEQUENCE [LARGE SCALE GENOMIC DNA]</scope>
    <source>
        <strain evidence="5">HR10_N</strain>
    </source>
</reference>
<dbReference type="AlphaFoldDB" id="A0AAN8SBF0"/>
<feature type="region of interest" description="Disordered" evidence="2">
    <location>
        <begin position="393"/>
        <end position="463"/>
    </location>
</feature>
<evidence type="ECO:0000313" key="5">
    <source>
        <dbReference type="EMBL" id="KAK6643428.1"/>
    </source>
</evidence>
<evidence type="ECO:0000256" key="1">
    <source>
        <dbReference type="ARBA" id="ARBA00004141"/>
    </source>
</evidence>
<feature type="transmembrane region" description="Helical" evidence="3">
    <location>
        <begin position="535"/>
        <end position="556"/>
    </location>
</feature>
<dbReference type="SUPFAM" id="SSF103473">
    <property type="entry name" value="MFS general substrate transporter"/>
    <property type="match status" value="1"/>
</dbReference>
<dbReference type="Gene3D" id="1.20.1250.20">
    <property type="entry name" value="MFS general substrate transporter like domains"/>
    <property type="match status" value="2"/>
</dbReference>
<dbReference type="InterPro" id="IPR011701">
    <property type="entry name" value="MFS"/>
</dbReference>
<dbReference type="InterPro" id="IPR050327">
    <property type="entry name" value="Proton-linked_MCT"/>
</dbReference>
<feature type="compositionally biased region" description="Polar residues" evidence="2">
    <location>
        <begin position="1"/>
        <end position="12"/>
    </location>
</feature>
<dbReference type="GO" id="GO:0016020">
    <property type="term" value="C:membrane"/>
    <property type="evidence" value="ECO:0007669"/>
    <property type="project" value="UniProtKB-SubCell"/>
</dbReference>
<feature type="transmembrane region" description="Helical" evidence="3">
    <location>
        <begin position="205"/>
        <end position="230"/>
    </location>
</feature>
<dbReference type="Proteomes" id="UP001372834">
    <property type="component" value="Unassembled WGS sequence"/>
</dbReference>
<dbReference type="PROSITE" id="PS50850">
    <property type="entry name" value="MFS"/>
    <property type="match status" value="1"/>
</dbReference>
<feature type="compositionally biased region" description="Basic and acidic residues" evidence="2">
    <location>
        <begin position="396"/>
        <end position="411"/>
    </location>
</feature>
<evidence type="ECO:0000256" key="3">
    <source>
        <dbReference type="SAM" id="Phobius"/>
    </source>
</evidence>
<feature type="compositionally biased region" description="Basic and acidic residues" evidence="2">
    <location>
        <begin position="27"/>
        <end position="39"/>
    </location>
</feature>
<feature type="transmembrane region" description="Helical" evidence="3">
    <location>
        <begin position="608"/>
        <end position="625"/>
    </location>
</feature>
<gene>
    <name evidence="5" type="ORF">RUM43_004933</name>
</gene>
<dbReference type="EMBL" id="JAWJWE010000002">
    <property type="protein sequence ID" value="KAK6643428.1"/>
    <property type="molecule type" value="Genomic_DNA"/>
</dbReference>
<comment type="caution">
    <text evidence="5">The sequence shown here is derived from an EMBL/GenBank/DDBJ whole genome shotgun (WGS) entry which is preliminary data.</text>
</comment>
<feature type="region of interest" description="Disordered" evidence="2">
    <location>
        <begin position="1"/>
        <end position="39"/>
    </location>
</feature>
<feature type="compositionally biased region" description="Polar residues" evidence="2">
    <location>
        <begin position="417"/>
        <end position="426"/>
    </location>
</feature>
<feature type="transmembrane region" description="Helical" evidence="3">
    <location>
        <begin position="268"/>
        <end position="287"/>
    </location>
</feature>
<feature type="transmembrane region" description="Helical" evidence="3">
    <location>
        <begin position="109"/>
        <end position="132"/>
    </location>
</feature>
<feature type="transmembrane region" description="Helical" evidence="3">
    <location>
        <begin position="179"/>
        <end position="199"/>
    </location>
</feature>
<protein>
    <recommendedName>
        <fullName evidence="4">Major facilitator superfamily (MFS) profile domain-containing protein</fullName>
    </recommendedName>
</protein>
<keyword evidence="3" id="KW-0472">Membrane</keyword>
<evidence type="ECO:0000259" key="4">
    <source>
        <dbReference type="PROSITE" id="PS50850"/>
    </source>
</evidence>
<evidence type="ECO:0000256" key="2">
    <source>
        <dbReference type="SAM" id="MobiDB-lite"/>
    </source>
</evidence>
<feature type="transmembrane region" description="Helical" evidence="3">
    <location>
        <begin position="576"/>
        <end position="596"/>
    </location>
</feature>
<dbReference type="PANTHER" id="PTHR11360">
    <property type="entry name" value="MONOCARBOXYLATE TRANSPORTER"/>
    <property type="match status" value="1"/>
</dbReference>